<dbReference type="Gene3D" id="6.10.250.600">
    <property type="match status" value="1"/>
</dbReference>
<organism evidence="9 10">
    <name type="scientific">Candidatus Tanganyikabacteria bacterium</name>
    <dbReference type="NCBI Taxonomy" id="2961651"/>
    <lineage>
        <taxon>Bacteria</taxon>
        <taxon>Bacillati</taxon>
        <taxon>Candidatus Sericytochromatia</taxon>
        <taxon>Candidatus Tanganyikabacteria</taxon>
    </lineage>
</organism>
<comment type="similarity">
    <text evidence="2 5">Belongs to the acyl-CoA dehydrogenase family.</text>
</comment>
<evidence type="ECO:0000259" key="7">
    <source>
        <dbReference type="Pfam" id="PF02770"/>
    </source>
</evidence>
<proteinExistence type="inferred from homology"/>
<dbReference type="AlphaFoldDB" id="A0A937X322"/>
<dbReference type="InterPro" id="IPR036250">
    <property type="entry name" value="AcylCo_DH-like_C"/>
</dbReference>
<dbReference type="GO" id="GO:0003995">
    <property type="term" value="F:acyl-CoA dehydrogenase activity"/>
    <property type="evidence" value="ECO:0007669"/>
    <property type="project" value="InterPro"/>
</dbReference>
<dbReference type="InterPro" id="IPR006089">
    <property type="entry name" value="Acyl-CoA_DH_CS"/>
</dbReference>
<dbReference type="Pfam" id="PF00441">
    <property type="entry name" value="Acyl-CoA_dh_1"/>
    <property type="match status" value="1"/>
</dbReference>
<evidence type="ECO:0000256" key="4">
    <source>
        <dbReference type="ARBA" id="ARBA00022827"/>
    </source>
</evidence>
<dbReference type="SUPFAM" id="SSF47203">
    <property type="entry name" value="Acyl-CoA dehydrogenase C-terminal domain-like"/>
    <property type="match status" value="1"/>
</dbReference>
<evidence type="ECO:0000256" key="3">
    <source>
        <dbReference type="ARBA" id="ARBA00022630"/>
    </source>
</evidence>
<evidence type="ECO:0000313" key="9">
    <source>
        <dbReference type="EMBL" id="MBM3273892.1"/>
    </source>
</evidence>
<comment type="cofactor">
    <cofactor evidence="1 5">
        <name>FAD</name>
        <dbReference type="ChEBI" id="CHEBI:57692"/>
    </cofactor>
</comment>
<dbReference type="Pfam" id="PF02770">
    <property type="entry name" value="Acyl-CoA_dh_M"/>
    <property type="match status" value="1"/>
</dbReference>
<comment type="caution">
    <text evidence="9">The sequence shown here is derived from an EMBL/GenBank/DDBJ whole genome shotgun (WGS) entry which is preliminary data.</text>
</comment>
<feature type="domain" description="Acyl-CoA dehydrogenase/oxidase C-terminal" evidence="6">
    <location>
        <begin position="279"/>
        <end position="437"/>
    </location>
</feature>
<name>A0A937X322_9BACT</name>
<evidence type="ECO:0000259" key="8">
    <source>
        <dbReference type="Pfam" id="PF18158"/>
    </source>
</evidence>
<accession>A0A937X322</accession>
<evidence type="ECO:0000256" key="2">
    <source>
        <dbReference type="ARBA" id="ARBA00009347"/>
    </source>
</evidence>
<evidence type="ECO:0000313" key="10">
    <source>
        <dbReference type="Proteomes" id="UP000703893"/>
    </source>
</evidence>
<protein>
    <submittedName>
        <fullName evidence="9">Acyl-CoA dehydrogenase family protein</fullName>
    </submittedName>
</protein>
<dbReference type="Gene3D" id="2.40.110.20">
    <property type="match status" value="1"/>
</dbReference>
<dbReference type="PANTHER" id="PTHR42707">
    <property type="entry name" value="ACYL-COA DEHYDROGENASE"/>
    <property type="match status" value="1"/>
</dbReference>
<keyword evidence="3 5" id="KW-0285">Flavoprotein</keyword>
<evidence type="ECO:0000256" key="5">
    <source>
        <dbReference type="RuleBase" id="RU362125"/>
    </source>
</evidence>
<dbReference type="InterPro" id="IPR052904">
    <property type="entry name" value="Acyl-CoA_dehydrogenase-like"/>
</dbReference>
<dbReference type="Gene3D" id="1.20.140.10">
    <property type="entry name" value="Butyryl-CoA Dehydrogenase, subunit A, domain 3"/>
    <property type="match status" value="1"/>
</dbReference>
<dbReference type="InterPro" id="IPR041504">
    <property type="entry name" value="AidB_N"/>
</dbReference>
<dbReference type="EMBL" id="VGJX01000071">
    <property type="protein sequence ID" value="MBM3273892.1"/>
    <property type="molecule type" value="Genomic_DNA"/>
</dbReference>
<dbReference type="PANTHER" id="PTHR42707:SF2">
    <property type="entry name" value="ACD11 DEHYDROGENASE"/>
    <property type="match status" value="1"/>
</dbReference>
<dbReference type="InterPro" id="IPR006091">
    <property type="entry name" value="Acyl-CoA_Oxase/DH_mid-dom"/>
</dbReference>
<evidence type="ECO:0000259" key="6">
    <source>
        <dbReference type="Pfam" id="PF00441"/>
    </source>
</evidence>
<feature type="domain" description="Acyl-CoA oxidase/dehydrogenase middle" evidence="7">
    <location>
        <begin position="170"/>
        <end position="268"/>
    </location>
</feature>
<keyword evidence="5" id="KW-0560">Oxidoreductase</keyword>
<gene>
    <name evidence="9" type="ORF">FJZ00_01975</name>
</gene>
<evidence type="ECO:0000256" key="1">
    <source>
        <dbReference type="ARBA" id="ARBA00001974"/>
    </source>
</evidence>
<sequence length="563" mass="61193">MAPDLQDPFLVKRLGRRLPGPAAGKIEEFLGDIERQRTTLDGLAAQADANRPTLTSFDRWGERVDDVVLHASYHSLGDLAYGRFGLVNMAYDPAARQEWEGYPRSVAMAGGMTFAMSEQGLFCPLCMTDGAALVLTRALESVRSDSPATARWRTYIARLTSRGADRWSGAMFLTERQGGSDVGANTCTAVEDGGVWRLHGEKWFCSNAGADLALVLARPAGAPDGTRGLALFAMPRTLDDGTRNPYVIRRLKDKLGTRSMATGEVELNGAAAYLIGGADRGFAQMAEMINLSRLYNAVGSVAILARAYTESAAWAADRNAFGRRIADFPLVRDTLVQMAAETDGAQALVWEIVGRMDRAAEGREGETDRRLIRILTPLAKLYTAKRAVWAASEAIEILGGNGYVEEFITSRLLRDAQVLPIWEGTTNIQTLDVFRALGKEAGEEVLFSLLRQCLDAAPREGQPIASRLREHVDELESALAGLRGHEDDAWTVGGRQWAFKLAPAACASILVGESAVAEGPDRSELLAHAEKLVDMHLEGWTAIGLLRALDRRRAKVHVVPAST</sequence>
<dbReference type="SUPFAM" id="SSF56645">
    <property type="entry name" value="Acyl-CoA dehydrogenase NM domain-like"/>
    <property type="match status" value="1"/>
</dbReference>
<dbReference type="PROSITE" id="PS00073">
    <property type="entry name" value="ACYL_COA_DH_2"/>
    <property type="match status" value="1"/>
</dbReference>
<keyword evidence="4 5" id="KW-0274">FAD</keyword>
<reference evidence="9 10" key="1">
    <citation type="submission" date="2019-03" db="EMBL/GenBank/DDBJ databases">
        <title>Lake Tanganyika Metagenome-Assembled Genomes (MAGs).</title>
        <authorList>
            <person name="Tran P."/>
        </authorList>
    </citation>
    <scope>NUCLEOTIDE SEQUENCE [LARGE SCALE GENOMIC DNA]</scope>
    <source>
        <strain evidence="9">K_DeepCast_65m_m2_236</strain>
    </source>
</reference>
<dbReference type="InterPro" id="IPR009075">
    <property type="entry name" value="AcylCo_DH/oxidase_C"/>
</dbReference>
<feature type="domain" description="Adaptive response protein AidB N-terminal" evidence="8">
    <location>
        <begin position="40"/>
        <end position="139"/>
    </location>
</feature>
<dbReference type="Proteomes" id="UP000703893">
    <property type="component" value="Unassembled WGS sequence"/>
</dbReference>
<dbReference type="Pfam" id="PF18158">
    <property type="entry name" value="AidB_N"/>
    <property type="match status" value="1"/>
</dbReference>
<dbReference type="InterPro" id="IPR009100">
    <property type="entry name" value="AcylCoA_DH/oxidase_NM_dom_sf"/>
</dbReference>